<dbReference type="EMBL" id="CP007035">
    <property type="protein sequence ID" value="AHF16307.1"/>
    <property type="molecule type" value="Genomic_DNA"/>
</dbReference>
<evidence type="ECO:0000313" key="7">
    <source>
        <dbReference type="EMBL" id="AHF16307.1"/>
    </source>
</evidence>
<dbReference type="InterPro" id="IPR000292">
    <property type="entry name" value="For/NO2_transpt"/>
</dbReference>
<gene>
    <name evidence="7" type="ORF">NIASO_16425</name>
</gene>
<protein>
    <submittedName>
        <fullName evidence="7">Formate transporter</fullName>
    </submittedName>
</protein>
<dbReference type="Gene3D" id="1.20.1080.10">
    <property type="entry name" value="Glycerol uptake facilitator protein"/>
    <property type="match status" value="1"/>
</dbReference>
<dbReference type="GO" id="GO:0005886">
    <property type="term" value="C:plasma membrane"/>
    <property type="evidence" value="ECO:0007669"/>
    <property type="project" value="TreeGrafter"/>
</dbReference>
<proteinExistence type="inferred from homology"/>
<dbReference type="HOGENOM" id="CLU_036896_1_2_10"/>
<feature type="transmembrane region" description="Helical" evidence="6">
    <location>
        <begin position="191"/>
        <end position="215"/>
    </location>
</feature>
<dbReference type="eggNOG" id="COG2116">
    <property type="taxonomic scope" value="Bacteria"/>
</dbReference>
<evidence type="ECO:0000256" key="2">
    <source>
        <dbReference type="ARBA" id="ARBA00022692"/>
    </source>
</evidence>
<reference evidence="7 8" key="1">
    <citation type="submission" date="2013-12" db="EMBL/GenBank/DDBJ databases">
        <authorList>
            <consortium name="DOE Joint Genome Institute"/>
            <person name="Eisen J."/>
            <person name="Huntemann M."/>
            <person name="Han J."/>
            <person name="Chen A."/>
            <person name="Kyrpides N."/>
            <person name="Mavromatis K."/>
            <person name="Markowitz V."/>
            <person name="Palaniappan K."/>
            <person name="Ivanova N."/>
            <person name="Schaumberg A."/>
            <person name="Pati A."/>
            <person name="Liolios K."/>
            <person name="Nordberg H.P."/>
            <person name="Cantor M.N."/>
            <person name="Hua S.X."/>
            <person name="Woyke T."/>
        </authorList>
    </citation>
    <scope>NUCLEOTIDE SEQUENCE [LARGE SCALE GENOMIC DNA]</scope>
    <source>
        <strain evidence="8">DSM 19437</strain>
    </source>
</reference>
<sequence length="285" mass="30597">MDYKKPAEVAALLIQSGIDKGKLGTADLLIRGILSGMLLGIGTTLAITGSVQTNVPVVGAMLFPICFVVVILLGLELVTGSFAVLPMAWFHKSLPMPVMLRNLAIVYVANLSGALLYALLFWISVTNFGNAHTSPLLPAITKIAESKTTGYGQSGGMGIATAFIKGILCNWMVTMAVVLPMTSSSLMGKIVAAWIPIFMFFAQGFEHAVVNMFVIPEGMLLGAKVSVGEWWIYNQVPVTLGNIVGALLFTALPLYFTYGRKKEKVHPARESMNRPEIDVDATVMA</sequence>
<dbReference type="Proteomes" id="UP000003586">
    <property type="component" value="Chromosome"/>
</dbReference>
<dbReference type="GO" id="GO:0015499">
    <property type="term" value="F:formate transmembrane transporter activity"/>
    <property type="evidence" value="ECO:0007669"/>
    <property type="project" value="TreeGrafter"/>
</dbReference>
<name>W0EZY0_9BACT</name>
<dbReference type="PANTHER" id="PTHR30520:SF6">
    <property type="entry name" value="FORMATE_NITRATE FAMILY TRANSPORTER (EUROFUNG)"/>
    <property type="match status" value="1"/>
</dbReference>
<keyword evidence="3 6" id="KW-1133">Transmembrane helix</keyword>
<feature type="transmembrane region" description="Helical" evidence="6">
    <location>
        <begin position="102"/>
        <end position="125"/>
    </location>
</feature>
<dbReference type="AlphaFoldDB" id="W0EZY0"/>
<evidence type="ECO:0000256" key="6">
    <source>
        <dbReference type="SAM" id="Phobius"/>
    </source>
</evidence>
<dbReference type="InterPro" id="IPR023271">
    <property type="entry name" value="Aquaporin-like"/>
</dbReference>
<dbReference type="STRING" id="929713.NIASO_16425"/>
<feature type="transmembrane region" description="Helical" evidence="6">
    <location>
        <begin position="61"/>
        <end position="90"/>
    </location>
</feature>
<dbReference type="OrthoDB" id="9786493at2"/>
<feature type="transmembrane region" description="Helical" evidence="6">
    <location>
        <begin position="157"/>
        <end position="179"/>
    </location>
</feature>
<dbReference type="Pfam" id="PF01226">
    <property type="entry name" value="Form_Nir_trans"/>
    <property type="match status" value="1"/>
</dbReference>
<evidence type="ECO:0000256" key="4">
    <source>
        <dbReference type="ARBA" id="ARBA00023136"/>
    </source>
</evidence>
<accession>W0EZY0</accession>
<evidence type="ECO:0000256" key="1">
    <source>
        <dbReference type="ARBA" id="ARBA00004141"/>
    </source>
</evidence>
<feature type="transmembrane region" description="Helical" evidence="6">
    <location>
        <begin position="28"/>
        <end position="49"/>
    </location>
</feature>
<dbReference type="RefSeq" id="WP_008587272.1">
    <property type="nucleotide sequence ID" value="NZ_CP007035.1"/>
</dbReference>
<comment type="similarity">
    <text evidence="5">Belongs to the FNT transporter (TC 1.A.16) family.</text>
</comment>
<organism evidence="7 8">
    <name type="scientific">Niabella soli DSM 19437</name>
    <dbReference type="NCBI Taxonomy" id="929713"/>
    <lineage>
        <taxon>Bacteria</taxon>
        <taxon>Pseudomonadati</taxon>
        <taxon>Bacteroidota</taxon>
        <taxon>Chitinophagia</taxon>
        <taxon>Chitinophagales</taxon>
        <taxon>Chitinophagaceae</taxon>
        <taxon>Niabella</taxon>
    </lineage>
</organism>
<evidence type="ECO:0000313" key="8">
    <source>
        <dbReference type="Proteomes" id="UP000003586"/>
    </source>
</evidence>
<evidence type="ECO:0000256" key="5">
    <source>
        <dbReference type="ARBA" id="ARBA00049660"/>
    </source>
</evidence>
<evidence type="ECO:0000256" key="3">
    <source>
        <dbReference type="ARBA" id="ARBA00022989"/>
    </source>
</evidence>
<feature type="transmembrane region" description="Helical" evidence="6">
    <location>
        <begin position="235"/>
        <end position="256"/>
    </location>
</feature>
<comment type="subcellular location">
    <subcellularLocation>
        <location evidence="1">Membrane</location>
        <topology evidence="1">Multi-pass membrane protein</topology>
    </subcellularLocation>
</comment>
<dbReference type="KEGG" id="nso:NIASO_16425"/>
<keyword evidence="4 6" id="KW-0472">Membrane</keyword>
<keyword evidence="8" id="KW-1185">Reference proteome</keyword>
<dbReference type="PANTHER" id="PTHR30520">
    <property type="entry name" value="FORMATE TRANSPORTER-RELATED"/>
    <property type="match status" value="1"/>
</dbReference>
<keyword evidence="2 6" id="KW-0812">Transmembrane</keyword>